<reference evidence="1" key="1">
    <citation type="submission" date="2020-11" db="EMBL/GenBank/DDBJ databases">
        <authorList>
            <person name="Tran Van P."/>
        </authorList>
    </citation>
    <scope>NUCLEOTIDE SEQUENCE</scope>
</reference>
<organism evidence="1">
    <name type="scientific">Timema genevievae</name>
    <name type="common">Walking stick</name>
    <dbReference type="NCBI Taxonomy" id="629358"/>
    <lineage>
        <taxon>Eukaryota</taxon>
        <taxon>Metazoa</taxon>
        <taxon>Ecdysozoa</taxon>
        <taxon>Arthropoda</taxon>
        <taxon>Hexapoda</taxon>
        <taxon>Insecta</taxon>
        <taxon>Pterygota</taxon>
        <taxon>Neoptera</taxon>
        <taxon>Polyneoptera</taxon>
        <taxon>Phasmatodea</taxon>
        <taxon>Timematodea</taxon>
        <taxon>Timematoidea</taxon>
        <taxon>Timematidae</taxon>
        <taxon>Timema</taxon>
    </lineage>
</organism>
<proteinExistence type="predicted"/>
<gene>
    <name evidence="1" type="ORF">TGEB3V08_LOCUS3465</name>
</gene>
<evidence type="ECO:0000313" key="1">
    <source>
        <dbReference type="EMBL" id="CAD7589531.1"/>
    </source>
</evidence>
<dbReference type="EMBL" id="OE840109">
    <property type="protein sequence ID" value="CAD7589531.1"/>
    <property type="molecule type" value="Genomic_DNA"/>
</dbReference>
<sequence length="167" mass="18363">MQANGVVVNLAMPERKAVAIPNLGGGQIWRAHSTPTAQYRNGVPTRFRSTTPLIQAYLTLALKDLESECYPCMTMKCRDSYSPITVKEEPLSEPASPQSVTSCYPMSPCSSPPLLHAEIYQQRKTHIVGHVAEGVKLAWTDLPVGRRSAFESQLGVLNDSLRLSLHT</sequence>
<name>A0A7R9JW08_TIMGE</name>
<accession>A0A7R9JW08</accession>
<dbReference type="AlphaFoldDB" id="A0A7R9JW08"/>
<protein>
    <submittedName>
        <fullName evidence="1">Uncharacterized protein</fullName>
    </submittedName>
</protein>